<feature type="domain" description="GH18" evidence="1">
    <location>
        <begin position="1"/>
        <end position="316"/>
    </location>
</feature>
<evidence type="ECO:0000259" key="1">
    <source>
        <dbReference type="PROSITE" id="PS51910"/>
    </source>
</evidence>
<dbReference type="InterPro" id="IPR017853">
    <property type="entry name" value="GH"/>
</dbReference>
<dbReference type="GO" id="GO:0005975">
    <property type="term" value="P:carbohydrate metabolic process"/>
    <property type="evidence" value="ECO:0007669"/>
    <property type="project" value="InterPro"/>
</dbReference>
<evidence type="ECO:0000313" key="2">
    <source>
        <dbReference type="EMBL" id="JAS30396.1"/>
    </source>
</evidence>
<dbReference type="GO" id="GO:0005576">
    <property type="term" value="C:extracellular region"/>
    <property type="evidence" value="ECO:0007669"/>
    <property type="project" value="TreeGrafter"/>
</dbReference>
<dbReference type="EMBL" id="GEDC01006902">
    <property type="protein sequence ID" value="JAS30396.1"/>
    <property type="molecule type" value="Transcribed_RNA"/>
</dbReference>
<organism evidence="2">
    <name type="scientific">Clastoptera arizonana</name>
    <name type="common">Arizona spittle bug</name>
    <dbReference type="NCBI Taxonomy" id="38151"/>
    <lineage>
        <taxon>Eukaryota</taxon>
        <taxon>Metazoa</taxon>
        <taxon>Ecdysozoa</taxon>
        <taxon>Arthropoda</taxon>
        <taxon>Hexapoda</taxon>
        <taxon>Insecta</taxon>
        <taxon>Pterygota</taxon>
        <taxon>Neoptera</taxon>
        <taxon>Paraneoptera</taxon>
        <taxon>Hemiptera</taxon>
        <taxon>Auchenorrhyncha</taxon>
        <taxon>Cercopoidea</taxon>
        <taxon>Clastopteridae</taxon>
        <taxon>Clastoptera</taxon>
    </lineage>
</organism>
<accession>A0A1B6DXJ6</accession>
<dbReference type="PROSITE" id="PS51910">
    <property type="entry name" value="GH18_2"/>
    <property type="match status" value="1"/>
</dbReference>
<dbReference type="InterPro" id="IPR029070">
    <property type="entry name" value="Chitinase_insertion_sf"/>
</dbReference>
<dbReference type="AlphaFoldDB" id="A0A1B6DXJ6"/>
<dbReference type="PANTHER" id="PTHR11177">
    <property type="entry name" value="CHITINASE"/>
    <property type="match status" value="1"/>
</dbReference>
<proteinExistence type="predicted"/>
<dbReference type="Pfam" id="PF00704">
    <property type="entry name" value="Glyco_hydro_18"/>
    <property type="match status" value="1"/>
</dbReference>
<name>A0A1B6DXJ6_9HEMI</name>
<dbReference type="GO" id="GO:0006032">
    <property type="term" value="P:chitin catabolic process"/>
    <property type="evidence" value="ECO:0007669"/>
    <property type="project" value="TreeGrafter"/>
</dbReference>
<dbReference type="GO" id="GO:0004568">
    <property type="term" value="F:chitinase activity"/>
    <property type="evidence" value="ECO:0007669"/>
    <property type="project" value="TreeGrafter"/>
</dbReference>
<dbReference type="InterPro" id="IPR011583">
    <property type="entry name" value="Chitinase_II/V-like_cat"/>
</dbReference>
<dbReference type="SUPFAM" id="SSF51445">
    <property type="entry name" value="(Trans)glycosidases"/>
    <property type="match status" value="1"/>
</dbReference>
<sequence>MAWEDTKKATSFKTSYPHLKVLLTVGGWTEGSKNFSLIASTANSRKIFVESVVKLLREHNFDGLDINWQHPGQRGGDPKDKSTFPLLLKDLKEEFNKHNLLLTILINGKKFHLDAGIDFQAVTQHVDWINYITYAFNGPWENKTACSSPMRSKDQNNVENSIDLVLNAGVPKEKVVMGIASYGHSFILKYRADEPAFDLTTLPERFKGEFTNEEGLLGFNEICRELKKPNTTWRRYWDDYTETPIVFDGLRLASYDDEQSVYKKIFFMMEKQLKGVFMFSLDTDDFNQGCSLSGYLDENNFAFPLLKSIHKAIRDHASGWITTVYSHEYGPSFRGNLLPIDIRTT</sequence>
<reference evidence="2" key="1">
    <citation type="submission" date="2015-12" db="EMBL/GenBank/DDBJ databases">
        <title>De novo transcriptome assembly of four potential Pierce s Disease insect vectors from Arizona vineyards.</title>
        <authorList>
            <person name="Tassone E.E."/>
        </authorList>
    </citation>
    <scope>NUCLEOTIDE SEQUENCE</scope>
</reference>
<dbReference type="SMART" id="SM00636">
    <property type="entry name" value="Glyco_18"/>
    <property type="match status" value="1"/>
</dbReference>
<dbReference type="GO" id="GO:0008061">
    <property type="term" value="F:chitin binding"/>
    <property type="evidence" value="ECO:0007669"/>
    <property type="project" value="InterPro"/>
</dbReference>
<dbReference type="Gene3D" id="3.10.50.10">
    <property type="match status" value="1"/>
</dbReference>
<dbReference type="SUPFAM" id="SSF54556">
    <property type="entry name" value="Chitinase insertion domain"/>
    <property type="match status" value="1"/>
</dbReference>
<gene>
    <name evidence="2" type="ORF">g.8645</name>
</gene>
<protein>
    <recommendedName>
        <fullName evidence="1">GH18 domain-containing protein</fullName>
    </recommendedName>
</protein>
<dbReference type="PANTHER" id="PTHR11177:SF403">
    <property type="entry name" value="CHITINASE 2-RELATED"/>
    <property type="match status" value="1"/>
</dbReference>
<dbReference type="Gene3D" id="3.20.20.80">
    <property type="entry name" value="Glycosidases"/>
    <property type="match status" value="1"/>
</dbReference>
<dbReference type="InterPro" id="IPR050314">
    <property type="entry name" value="Glycosyl_Hydrlase_18"/>
</dbReference>
<dbReference type="InterPro" id="IPR001223">
    <property type="entry name" value="Glyco_hydro18_cat"/>
</dbReference>